<dbReference type="EMBL" id="WHUG01000004">
    <property type="protein sequence ID" value="MQA39040.1"/>
    <property type="molecule type" value="Genomic_DNA"/>
</dbReference>
<name>A0A6A7N287_9BURK</name>
<evidence type="ECO:0000313" key="2">
    <source>
        <dbReference type="Proteomes" id="UP000440498"/>
    </source>
</evidence>
<reference evidence="1 2" key="1">
    <citation type="submission" date="2019-10" db="EMBL/GenBank/DDBJ databases">
        <title>Two novel species isolated from a subtropical stream in China.</title>
        <authorList>
            <person name="Lu H."/>
        </authorList>
    </citation>
    <scope>NUCLEOTIDE SEQUENCE [LARGE SCALE GENOMIC DNA]</scope>
    <source>
        <strain evidence="1 2">FT29W</strain>
    </source>
</reference>
<dbReference type="AlphaFoldDB" id="A0A6A7N287"/>
<proteinExistence type="predicted"/>
<keyword evidence="2" id="KW-1185">Reference proteome</keyword>
<gene>
    <name evidence="1" type="ORF">GEV02_12820</name>
</gene>
<protein>
    <submittedName>
        <fullName evidence="1">Uncharacterized protein</fullName>
    </submittedName>
</protein>
<evidence type="ECO:0000313" key="1">
    <source>
        <dbReference type="EMBL" id="MQA39040.1"/>
    </source>
</evidence>
<dbReference type="RefSeq" id="WP_152838338.1">
    <property type="nucleotide sequence ID" value="NZ_WHUG01000004.1"/>
</dbReference>
<comment type="caution">
    <text evidence="1">The sequence shown here is derived from an EMBL/GenBank/DDBJ whole genome shotgun (WGS) entry which is preliminary data.</text>
</comment>
<organism evidence="1 2">
    <name type="scientific">Rugamonas aquatica</name>
    <dbReference type="NCBI Taxonomy" id="2743357"/>
    <lineage>
        <taxon>Bacteria</taxon>
        <taxon>Pseudomonadati</taxon>
        <taxon>Pseudomonadota</taxon>
        <taxon>Betaproteobacteria</taxon>
        <taxon>Burkholderiales</taxon>
        <taxon>Oxalobacteraceae</taxon>
        <taxon>Telluria group</taxon>
        <taxon>Rugamonas</taxon>
    </lineage>
</organism>
<dbReference type="Proteomes" id="UP000440498">
    <property type="component" value="Unassembled WGS sequence"/>
</dbReference>
<sequence>MSISPPDPISAAPLPAPVRGQKATFSDRLDAFVTWVTGSVAQFSASAANAYNNALEAYNWAQVALSSASSASSSAAAAAASSNAVKWVSGTTYADGVVTWSPITRLSYRRNGAGAGTTDPSIDTANWVLQLYTLGIGGATAAGSVTLLNTSGGALRVAPTGPGYFVTLPDATTMVKGALAFTIHNAGTDDYGVRDFSGTQLGWIRAGKCAVIGLATNATAAGQWVPCNVEKLGVTAILTPASISAGNGGGVLEAIPLDATRTLLLFGTLYAAVYDSSSQTWGTPVLVRASVLYACAVLSAANQVLVASCPGSSTSIQVVALSVSGVAITVNAAATASAPAAVSQMDRLVAVNGGFAFSYSYNDGSGTLGSSVRGVSLSGTTPVIGTERNFGNVEALPRLFVTGTVLRAVTYSSSSNLKAQPYSLAGSTLTAGTAANTTSSSTFTSQLWAFINGNGNLVARYIDGVGITAAAVFKLTGTTEAVSTVQLLNVPTTTCAYLEVSAGKVIFVTDGNTNNSASWNILTDTAGTASAGTQASTTLASSVSYLGAIDVSGTTARFTGGVSASSGIPATFILTLDCSGSSGVLQGLQTAAYIPSVKNNSRNGVRNGEKLVAGASTYVFADASTDANQSKPYDVMFGPRGVVQSIALGVAQNVSRPGNAANEAWAVGYITSTSPIYIKRVEAAA</sequence>
<accession>A0A6A7N287</accession>